<accession>A0AAD3X5B2</accession>
<dbReference type="EMBL" id="WAAQ01000001">
    <property type="protein sequence ID" value="KAB1887696.1"/>
    <property type="molecule type" value="Genomic_DNA"/>
</dbReference>
<gene>
    <name evidence="1" type="ORF">F6W70_10080</name>
</gene>
<name>A0AAD3X5B2_MICMQ</name>
<protein>
    <submittedName>
        <fullName evidence="1">Uncharacterized protein</fullName>
    </submittedName>
</protein>
<evidence type="ECO:0000313" key="1">
    <source>
        <dbReference type="EMBL" id="KAB1887696.1"/>
    </source>
</evidence>
<comment type="caution">
    <text evidence="1">The sequence shown here is derived from an EMBL/GenBank/DDBJ whole genome shotgun (WGS) entry which is preliminary data.</text>
</comment>
<reference evidence="1 2" key="1">
    <citation type="submission" date="2019-09" db="EMBL/GenBank/DDBJ databases">
        <title>Whole genome sequencing of Microbacterium maritypicum.</title>
        <authorList>
            <person name="Lenchi N."/>
        </authorList>
    </citation>
    <scope>NUCLEOTIDE SEQUENCE [LARGE SCALE GENOMIC DNA]</scope>
    <source>
        <strain evidence="1 2">DSM 12512</strain>
    </source>
</reference>
<sequence length="159" mass="17567">MAMKRRMLILGIGGVLALAVLLLLAQLGFPVPFVLAWMILVVAVVVACRQEFIEVGPAWPPEKPGRDSRGSEVSRMAWAINTRTGVAGHVVVRRVQGVLRRRLALRGLDLDDPTQHARIDALLGEGVRDALHRREVQRTDIEIVLDAIERIPNDTEETG</sequence>
<proteinExistence type="predicted"/>
<dbReference type="Proteomes" id="UP000436027">
    <property type="component" value="Unassembled WGS sequence"/>
</dbReference>
<dbReference type="AlphaFoldDB" id="A0AAD3X5B2"/>
<evidence type="ECO:0000313" key="2">
    <source>
        <dbReference type="Proteomes" id="UP000436027"/>
    </source>
</evidence>
<organism evidence="1 2">
    <name type="scientific">Microbacterium maritypicum</name>
    <name type="common">Microbacterium liquefaciens</name>
    <dbReference type="NCBI Taxonomy" id="33918"/>
    <lineage>
        <taxon>Bacteria</taxon>
        <taxon>Bacillati</taxon>
        <taxon>Actinomycetota</taxon>
        <taxon>Actinomycetes</taxon>
        <taxon>Micrococcales</taxon>
        <taxon>Microbacteriaceae</taxon>
        <taxon>Microbacterium</taxon>
    </lineage>
</organism>